<dbReference type="EMBL" id="JAACXV010000334">
    <property type="protein sequence ID" value="KAF7279873.1"/>
    <property type="molecule type" value="Genomic_DNA"/>
</dbReference>
<proteinExistence type="predicted"/>
<reference evidence="1" key="1">
    <citation type="submission" date="2020-08" db="EMBL/GenBank/DDBJ databases">
        <title>Genome sequencing and assembly of the red palm weevil Rhynchophorus ferrugineus.</title>
        <authorList>
            <person name="Dias G.B."/>
            <person name="Bergman C.M."/>
            <person name="Manee M."/>
        </authorList>
    </citation>
    <scope>NUCLEOTIDE SEQUENCE</scope>
    <source>
        <strain evidence="1">AA-2017</strain>
        <tissue evidence="1">Whole larva</tissue>
    </source>
</reference>
<accession>A0A834IK22</accession>
<dbReference type="AlphaFoldDB" id="A0A834IK22"/>
<comment type="caution">
    <text evidence="1">The sequence shown here is derived from an EMBL/GenBank/DDBJ whole genome shotgun (WGS) entry which is preliminary data.</text>
</comment>
<dbReference type="Proteomes" id="UP000625711">
    <property type="component" value="Unassembled WGS sequence"/>
</dbReference>
<evidence type="ECO:0000313" key="2">
    <source>
        <dbReference type="Proteomes" id="UP000625711"/>
    </source>
</evidence>
<dbReference type="OrthoDB" id="6742350at2759"/>
<organism evidence="1 2">
    <name type="scientific">Rhynchophorus ferrugineus</name>
    <name type="common">Red palm weevil</name>
    <name type="synonym">Curculio ferrugineus</name>
    <dbReference type="NCBI Taxonomy" id="354439"/>
    <lineage>
        <taxon>Eukaryota</taxon>
        <taxon>Metazoa</taxon>
        <taxon>Ecdysozoa</taxon>
        <taxon>Arthropoda</taxon>
        <taxon>Hexapoda</taxon>
        <taxon>Insecta</taxon>
        <taxon>Pterygota</taxon>
        <taxon>Neoptera</taxon>
        <taxon>Endopterygota</taxon>
        <taxon>Coleoptera</taxon>
        <taxon>Polyphaga</taxon>
        <taxon>Cucujiformia</taxon>
        <taxon>Curculionidae</taxon>
        <taxon>Dryophthorinae</taxon>
        <taxon>Rhynchophorus</taxon>
    </lineage>
</organism>
<sequence>MAFCTIKGFQRTDVVLSRHGIKSKQQGELTELLLEPVNRKFLTVTQTFEPNPELYNTYEEMKKAECSD</sequence>
<name>A0A834IK22_RHYFE</name>
<keyword evidence="2" id="KW-1185">Reference proteome</keyword>
<gene>
    <name evidence="1" type="ORF">GWI33_006634</name>
</gene>
<evidence type="ECO:0000313" key="1">
    <source>
        <dbReference type="EMBL" id="KAF7279873.1"/>
    </source>
</evidence>
<protein>
    <submittedName>
        <fullName evidence="1">Uncharacterized protein</fullName>
    </submittedName>
</protein>